<comment type="similarity">
    <text evidence="1">Belongs to the LysR transcriptional regulatory family.</text>
</comment>
<dbReference type="EMBL" id="JAGXOE010000059">
    <property type="protein sequence ID" value="MBS4103319.1"/>
    <property type="molecule type" value="Genomic_DNA"/>
</dbReference>
<evidence type="ECO:0000256" key="2">
    <source>
        <dbReference type="ARBA" id="ARBA00023015"/>
    </source>
</evidence>
<evidence type="ECO:0000256" key="3">
    <source>
        <dbReference type="ARBA" id="ARBA00023125"/>
    </source>
</evidence>
<dbReference type="Pfam" id="PF00126">
    <property type="entry name" value="HTH_1"/>
    <property type="match status" value="1"/>
</dbReference>
<name>A0A3P8JZL0_TSUPA</name>
<feature type="domain" description="HTH lysR-type" evidence="6">
    <location>
        <begin position="19"/>
        <end position="68"/>
    </location>
</feature>
<keyword evidence="5" id="KW-0804">Transcription</keyword>
<gene>
    <name evidence="8" type="primary">gltC_6</name>
    <name evidence="7" type="ORF">KFZ73_18995</name>
    <name evidence="8" type="ORF">NCTC10741_01846</name>
</gene>
<keyword evidence="10" id="KW-1185">Reference proteome</keyword>
<evidence type="ECO:0000313" key="7">
    <source>
        <dbReference type="EMBL" id="MBS4103319.1"/>
    </source>
</evidence>
<evidence type="ECO:0000259" key="6">
    <source>
        <dbReference type="PROSITE" id="PS50931"/>
    </source>
</evidence>
<dbReference type="Proteomes" id="UP000271626">
    <property type="component" value="Chromosome"/>
</dbReference>
<evidence type="ECO:0000313" key="10">
    <source>
        <dbReference type="Proteomes" id="UP000676853"/>
    </source>
</evidence>
<sequence>MQQSMSQRQHALAPGLTEFHTVIRTGSFAAAAAELRLTPTTVSRSIHRLEHRLRLRLFEPQGRGITPTPAAVELARYAESALDSISLGLHRADLEASPAPLIRLGFIRTLGASFVPRSVAGYRRAHPDVQFVFELGATDDLLDAVTGHRIDAALVSPPPAADVFTVTPLFDQALVLVPPPDSPFAARSEVSLAELADEAFILARAGLGTRSATDAVFRGAGFEPRIVLETEDMAMARAMAQQGLGLALVPGPAPGDPPFPHGHVRLTDPAAMRSVVIVTATDVPDGAPVVDFARFLSTPSGRSG</sequence>
<dbReference type="GO" id="GO:0003700">
    <property type="term" value="F:DNA-binding transcription factor activity"/>
    <property type="evidence" value="ECO:0007669"/>
    <property type="project" value="InterPro"/>
</dbReference>
<evidence type="ECO:0000256" key="4">
    <source>
        <dbReference type="ARBA" id="ARBA00023159"/>
    </source>
</evidence>
<reference evidence="8 9" key="1">
    <citation type="submission" date="2018-12" db="EMBL/GenBank/DDBJ databases">
        <authorList>
            <consortium name="Pathogen Informatics"/>
        </authorList>
    </citation>
    <scope>NUCLEOTIDE SEQUENCE [LARGE SCALE GENOMIC DNA]</scope>
    <source>
        <strain evidence="8 9">NCTC10741</strain>
    </source>
</reference>
<dbReference type="PANTHER" id="PTHR30346:SF29">
    <property type="entry name" value="LYSR SUBSTRATE-BINDING"/>
    <property type="match status" value="1"/>
</dbReference>
<dbReference type="EMBL" id="LR131273">
    <property type="protein sequence ID" value="VDR38719.1"/>
    <property type="molecule type" value="Genomic_DNA"/>
</dbReference>
<keyword evidence="2" id="KW-0805">Transcription regulation</keyword>
<dbReference type="Proteomes" id="UP000676853">
    <property type="component" value="Unassembled WGS sequence"/>
</dbReference>
<dbReference type="Gene3D" id="3.40.190.290">
    <property type="match status" value="1"/>
</dbReference>
<keyword evidence="3" id="KW-0238">DNA-binding</keyword>
<evidence type="ECO:0000313" key="9">
    <source>
        <dbReference type="Proteomes" id="UP000271626"/>
    </source>
</evidence>
<dbReference type="PANTHER" id="PTHR30346">
    <property type="entry name" value="TRANSCRIPTIONAL DUAL REGULATOR HCAR-RELATED"/>
    <property type="match status" value="1"/>
</dbReference>
<dbReference type="GO" id="GO:0003677">
    <property type="term" value="F:DNA binding"/>
    <property type="evidence" value="ECO:0007669"/>
    <property type="project" value="UniProtKB-KW"/>
</dbReference>
<dbReference type="Gene3D" id="1.10.10.10">
    <property type="entry name" value="Winged helix-like DNA-binding domain superfamily/Winged helix DNA-binding domain"/>
    <property type="match status" value="1"/>
</dbReference>
<dbReference type="Pfam" id="PF03466">
    <property type="entry name" value="LysR_substrate"/>
    <property type="match status" value="1"/>
</dbReference>
<dbReference type="PROSITE" id="PS50931">
    <property type="entry name" value="HTH_LYSR"/>
    <property type="match status" value="1"/>
</dbReference>
<dbReference type="InterPro" id="IPR036390">
    <property type="entry name" value="WH_DNA-bd_sf"/>
</dbReference>
<dbReference type="GO" id="GO:0032993">
    <property type="term" value="C:protein-DNA complex"/>
    <property type="evidence" value="ECO:0007669"/>
    <property type="project" value="TreeGrafter"/>
</dbReference>
<reference evidence="7 10" key="2">
    <citation type="submission" date="2021-04" db="EMBL/GenBank/DDBJ databases">
        <title>Whole genome sequence analysis of a thiophenic sulfur metabolizing bacteria.</title>
        <authorList>
            <person name="Akhtar N."/>
            <person name="Akram J."/>
            <person name="Aslam A."/>
        </authorList>
    </citation>
    <scope>NUCLEOTIDE SEQUENCE [LARGE SCALE GENOMIC DNA]</scope>
    <source>
        <strain evidence="7 10">3OW</strain>
    </source>
</reference>
<evidence type="ECO:0000256" key="5">
    <source>
        <dbReference type="ARBA" id="ARBA00023163"/>
    </source>
</evidence>
<dbReference type="InterPro" id="IPR000847">
    <property type="entry name" value="LysR_HTH_N"/>
</dbReference>
<proteinExistence type="inferred from homology"/>
<dbReference type="InterPro" id="IPR036388">
    <property type="entry name" value="WH-like_DNA-bd_sf"/>
</dbReference>
<keyword evidence="4" id="KW-0010">Activator</keyword>
<evidence type="ECO:0000256" key="1">
    <source>
        <dbReference type="ARBA" id="ARBA00009437"/>
    </source>
</evidence>
<dbReference type="AlphaFoldDB" id="A0A3P8JZL0"/>
<dbReference type="RefSeq" id="WP_164711564.1">
    <property type="nucleotide sequence ID" value="NZ_CP085954.1"/>
</dbReference>
<dbReference type="SUPFAM" id="SSF53850">
    <property type="entry name" value="Periplasmic binding protein-like II"/>
    <property type="match status" value="1"/>
</dbReference>
<accession>A0A3P8JZL0</accession>
<protein>
    <submittedName>
        <fullName evidence="8">HTH-type transcriptional regulator gltC</fullName>
    </submittedName>
    <submittedName>
        <fullName evidence="7">LysR family transcriptional regulator</fullName>
    </submittedName>
</protein>
<organism evidence="8 9">
    <name type="scientific">Tsukamurella paurometabola</name>
    <name type="common">Corynebacterium paurometabolum</name>
    <dbReference type="NCBI Taxonomy" id="2061"/>
    <lineage>
        <taxon>Bacteria</taxon>
        <taxon>Bacillati</taxon>
        <taxon>Actinomycetota</taxon>
        <taxon>Actinomycetes</taxon>
        <taxon>Mycobacteriales</taxon>
        <taxon>Tsukamurellaceae</taxon>
        <taxon>Tsukamurella</taxon>
    </lineage>
</organism>
<dbReference type="SUPFAM" id="SSF46785">
    <property type="entry name" value="Winged helix' DNA-binding domain"/>
    <property type="match status" value="1"/>
</dbReference>
<evidence type="ECO:0000313" key="8">
    <source>
        <dbReference type="EMBL" id="VDR38719.1"/>
    </source>
</evidence>
<dbReference type="InterPro" id="IPR005119">
    <property type="entry name" value="LysR_subst-bd"/>
</dbReference>